<feature type="region of interest" description="Disordered" evidence="1">
    <location>
        <begin position="189"/>
        <end position="225"/>
    </location>
</feature>
<evidence type="ECO:0000313" key="2">
    <source>
        <dbReference type="EMBL" id="CAI9159968.1"/>
    </source>
</evidence>
<accession>A0ABN8YEG1</accession>
<organism evidence="2 3">
    <name type="scientific">Rangifer tarandus platyrhynchus</name>
    <name type="common">Svalbard reindeer</name>
    <dbReference type="NCBI Taxonomy" id="3082113"/>
    <lineage>
        <taxon>Eukaryota</taxon>
        <taxon>Metazoa</taxon>
        <taxon>Chordata</taxon>
        <taxon>Craniata</taxon>
        <taxon>Vertebrata</taxon>
        <taxon>Euteleostomi</taxon>
        <taxon>Mammalia</taxon>
        <taxon>Eutheria</taxon>
        <taxon>Laurasiatheria</taxon>
        <taxon>Artiodactyla</taxon>
        <taxon>Ruminantia</taxon>
        <taxon>Pecora</taxon>
        <taxon>Cervidae</taxon>
        <taxon>Odocoileinae</taxon>
        <taxon>Rangifer</taxon>
    </lineage>
</organism>
<feature type="region of interest" description="Disordered" evidence="1">
    <location>
        <begin position="250"/>
        <end position="281"/>
    </location>
</feature>
<proteinExistence type="predicted"/>
<feature type="compositionally biased region" description="Basic and acidic residues" evidence="1">
    <location>
        <begin position="252"/>
        <end position="275"/>
    </location>
</feature>
<keyword evidence="3" id="KW-1185">Reference proteome</keyword>
<gene>
    <name evidence="2" type="ORF">MRATA1EN1_LOCUS8930</name>
</gene>
<protein>
    <submittedName>
        <fullName evidence="2">Uncharacterized protein</fullName>
    </submittedName>
</protein>
<name>A0ABN8YEG1_RANTA</name>
<evidence type="ECO:0000256" key="1">
    <source>
        <dbReference type="SAM" id="MobiDB-lite"/>
    </source>
</evidence>
<evidence type="ECO:0000313" key="3">
    <source>
        <dbReference type="Proteomes" id="UP001176941"/>
    </source>
</evidence>
<dbReference type="Proteomes" id="UP001176941">
    <property type="component" value="Chromosome 19"/>
</dbReference>
<feature type="compositionally biased region" description="Polar residues" evidence="1">
    <location>
        <begin position="201"/>
        <end position="213"/>
    </location>
</feature>
<dbReference type="EMBL" id="OX459955">
    <property type="protein sequence ID" value="CAI9159968.1"/>
    <property type="molecule type" value="Genomic_DNA"/>
</dbReference>
<reference evidence="2" key="1">
    <citation type="submission" date="2023-04" db="EMBL/GenBank/DDBJ databases">
        <authorList>
            <consortium name="ELIXIR-Norway"/>
        </authorList>
    </citation>
    <scope>NUCLEOTIDE SEQUENCE [LARGE SCALE GENOMIC DNA]</scope>
</reference>
<sequence length="281" mass="30116">METARASQPGRRRTLGARPAAVSMETARAFRGAARERAHPERMYSGHLRALVGREPVPPAPVGTVAPGDQGVTDPPGDARVWFHLRRPLTGRDAPTFPRHLALLLTPDPFMPQPLASREVHSPASLLGCLVNKPPNLGVSVECGSLRVSLPAAGTWPSLTLVLAASAVPGRRICAGTWVLLPNPPVLSRVRNPEPRKGHVSATTQAKPQQTHKPLTAPPLHGQRALQPVCPPPPPTVITNRRHPPEAMCRAEGLDGGRPADRAAVPLERKCREGDQLQGRP</sequence>